<feature type="transmembrane region" description="Helical" evidence="11">
    <location>
        <begin position="21"/>
        <end position="42"/>
    </location>
</feature>
<reference evidence="14" key="1">
    <citation type="submission" date="2020-02" db="EMBL/GenBank/DDBJ databases">
        <authorList>
            <person name="Xuebin M."/>
        </authorList>
    </citation>
    <scope>NUCLEOTIDE SEQUENCE</scope>
</reference>
<evidence type="ECO:0000259" key="13">
    <source>
        <dbReference type="Pfam" id="PF15037"/>
    </source>
</evidence>
<dbReference type="Pfam" id="PF08357">
    <property type="entry name" value="SEFIR"/>
    <property type="match status" value="1"/>
</dbReference>
<keyword evidence="10" id="KW-0395">Inflammatory response</keyword>
<evidence type="ECO:0000256" key="11">
    <source>
        <dbReference type="SAM" id="Phobius"/>
    </source>
</evidence>
<dbReference type="PANTHER" id="PTHR15583">
    <property type="entry name" value="INTERLEUKIN-17 RECEPTOR"/>
    <property type="match status" value="1"/>
</dbReference>
<keyword evidence="3" id="KW-1003">Cell membrane</keyword>
<protein>
    <submittedName>
        <fullName evidence="14">Interleckin-17RE</fullName>
    </submittedName>
</protein>
<sequence>MDRGQHWGTSRGHEIPAFFMRTCLSPGIAAALIVALVSPLLLECTTTCQLGNPNDYGEEPCPVKLTSAPVSQQSGEIYSECVSVTVRMKADDFCKDPKIEILSPNQMIIRPILKKMNRKKKFERTPSKTRVRCDGQLPQNTTSALWEVVHACVEAKAVSVVLVSYSTTSLSCNVSYKVPDPIPDFDLSVNQSSKSITVTVEPGDKVHARWCYRKSAVGCMDGPLSSRITIDPSQSRSALFNVPYLLPCLCVQVYYTHTDSSRHIKCPFKNQSLADYSDVWPSSEISLHESSLMWSSECPAGDLKISASLCWRQHEHLCIPVLNSTLEEKEDHHNLMYITSAVDKHPQMCVQFSLQGSQNISCPFQADMSSWKVHIGPGRQSMFLYLTSVVSAKFSAQLCVLNERECTPMGQVHSVRMERNTTETTINVPLHSLAEKPCVQVWQSDPYLLGRRTLCPEYTHNRCGIYAVAALIFVVVGALLGIFIHRHTKNGAAGWLCIQKPVLLVCSSDEAAHVSAVCALATILQEELSATVHMSLWAQTSQTQVGAGTGVADLGPLPWLYGQWEAVRKAQGKVLIIWSPEATKTYQKWRNERANRDKNEGMKEDYSKVEVGHERIRVEVEEDLKLNGRSKKEKAAGKKDCVQLCDDKDWYSEKEPSAVIAPVFAAALACLEGALQGCKGQGVGLVYFQGLCHSRDIPKAFRGVPRYCLPQDFRGLIQELGGMRRQTNTGKVRWHCWPRLLSKVLSIWLARQLAQRLQTLLPQLQGKKMQGPSVTSSLRMMSDKTQSRIKWPLAANMVRPGTVQEHEPLRRLPWSAEKVESQVSCI</sequence>
<evidence type="ECO:0000256" key="3">
    <source>
        <dbReference type="ARBA" id="ARBA00022475"/>
    </source>
</evidence>
<dbReference type="Gene3D" id="3.40.50.11530">
    <property type="match status" value="1"/>
</dbReference>
<dbReference type="PANTHER" id="PTHR15583:SF21">
    <property type="entry name" value="INTERLEUKIN-17 RECEPTOR E-LIKE"/>
    <property type="match status" value="1"/>
</dbReference>
<dbReference type="InterPro" id="IPR027841">
    <property type="entry name" value="IL-17_rcpt_C/E_N"/>
</dbReference>
<organism evidence="14">
    <name type="scientific">Lateolabrax maculatus</name>
    <name type="common">Spotted sea bass</name>
    <dbReference type="NCBI Taxonomy" id="315492"/>
    <lineage>
        <taxon>Eukaryota</taxon>
        <taxon>Metazoa</taxon>
        <taxon>Chordata</taxon>
        <taxon>Craniata</taxon>
        <taxon>Vertebrata</taxon>
        <taxon>Euteleostomi</taxon>
        <taxon>Actinopterygii</taxon>
        <taxon>Neopterygii</taxon>
        <taxon>Teleostei</taxon>
        <taxon>Neoteleostei</taxon>
        <taxon>Acanthomorphata</taxon>
        <taxon>Eupercaria</taxon>
        <taxon>Acropomatiformes</taxon>
        <taxon>Lateolabracidae</taxon>
        <taxon>Lateolabrax</taxon>
    </lineage>
</organism>
<accession>A0A894K1M2</accession>
<keyword evidence="5" id="KW-0732">Signal</keyword>
<keyword evidence="8" id="KW-0675">Receptor</keyword>
<dbReference type="GO" id="GO:0005886">
    <property type="term" value="C:plasma membrane"/>
    <property type="evidence" value="ECO:0007669"/>
    <property type="project" value="UniProtKB-SubCell"/>
</dbReference>
<evidence type="ECO:0000256" key="7">
    <source>
        <dbReference type="ARBA" id="ARBA00023136"/>
    </source>
</evidence>
<feature type="domain" description="SEFIR" evidence="12">
    <location>
        <begin position="501"/>
        <end position="720"/>
    </location>
</feature>
<keyword evidence="9" id="KW-0325">Glycoprotein</keyword>
<feature type="transmembrane region" description="Helical" evidence="11">
    <location>
        <begin position="464"/>
        <end position="484"/>
    </location>
</feature>
<dbReference type="AlphaFoldDB" id="A0A894K1M2"/>
<evidence type="ECO:0000256" key="6">
    <source>
        <dbReference type="ARBA" id="ARBA00022989"/>
    </source>
</evidence>
<dbReference type="GO" id="GO:0030368">
    <property type="term" value="F:interleukin-17 receptor activity"/>
    <property type="evidence" value="ECO:0007669"/>
    <property type="project" value="InterPro"/>
</dbReference>
<dbReference type="EMBL" id="MT129793">
    <property type="protein sequence ID" value="QRW33330.1"/>
    <property type="molecule type" value="mRNA"/>
</dbReference>
<keyword evidence="6 11" id="KW-1133">Transmembrane helix</keyword>
<dbReference type="InterPro" id="IPR039465">
    <property type="entry name" value="IL-17_rcpt-like"/>
</dbReference>
<evidence type="ECO:0000256" key="8">
    <source>
        <dbReference type="ARBA" id="ARBA00023170"/>
    </source>
</evidence>
<evidence type="ECO:0000256" key="4">
    <source>
        <dbReference type="ARBA" id="ARBA00022692"/>
    </source>
</evidence>
<feature type="domain" description="Interleukin-17 receptor C/E N-terminal" evidence="13">
    <location>
        <begin position="240"/>
        <end position="446"/>
    </location>
</feature>
<dbReference type="GO" id="GO:0006954">
    <property type="term" value="P:inflammatory response"/>
    <property type="evidence" value="ECO:0007669"/>
    <property type="project" value="UniProtKB-KW"/>
</dbReference>
<dbReference type="Pfam" id="PF15037">
    <property type="entry name" value="IL17_R_N"/>
    <property type="match status" value="1"/>
</dbReference>
<gene>
    <name evidence="14" type="primary">IL-17RE</name>
</gene>
<evidence type="ECO:0000256" key="1">
    <source>
        <dbReference type="ARBA" id="ARBA00004162"/>
    </source>
</evidence>
<evidence type="ECO:0000259" key="12">
    <source>
        <dbReference type="Pfam" id="PF08357"/>
    </source>
</evidence>
<evidence type="ECO:0000256" key="2">
    <source>
        <dbReference type="ARBA" id="ARBA00004479"/>
    </source>
</evidence>
<keyword evidence="7 11" id="KW-0472">Membrane</keyword>
<dbReference type="InterPro" id="IPR013568">
    <property type="entry name" value="SEFIR_dom"/>
</dbReference>
<evidence type="ECO:0000313" key="14">
    <source>
        <dbReference type="EMBL" id="QRW33330.1"/>
    </source>
</evidence>
<evidence type="ECO:0000256" key="10">
    <source>
        <dbReference type="ARBA" id="ARBA00023198"/>
    </source>
</evidence>
<proteinExistence type="evidence at transcript level"/>
<evidence type="ECO:0000256" key="9">
    <source>
        <dbReference type="ARBA" id="ARBA00023180"/>
    </source>
</evidence>
<name>A0A894K1M2_LATMC</name>
<keyword evidence="4 11" id="KW-0812">Transmembrane</keyword>
<evidence type="ECO:0000256" key="5">
    <source>
        <dbReference type="ARBA" id="ARBA00022729"/>
    </source>
</evidence>
<comment type="subcellular location">
    <subcellularLocation>
        <location evidence="1">Cell membrane</location>
        <topology evidence="1">Single-pass membrane protein</topology>
    </subcellularLocation>
    <subcellularLocation>
        <location evidence="2">Membrane</location>
        <topology evidence="2">Single-pass type I membrane protein</topology>
    </subcellularLocation>
</comment>